<evidence type="ECO:0000313" key="8">
    <source>
        <dbReference type="Proteomes" id="UP000298646"/>
    </source>
</evidence>
<geneLocation type="plasmid" evidence="8">
    <name>patcfbp6624</name>
</geneLocation>
<evidence type="ECO:0000313" key="7">
    <source>
        <dbReference type="EMBL" id="QCM03717.1"/>
    </source>
</evidence>
<evidence type="ECO:0000256" key="4">
    <source>
        <dbReference type="ARBA" id="ARBA00023136"/>
    </source>
</evidence>
<dbReference type="GO" id="GO:0016020">
    <property type="term" value="C:membrane"/>
    <property type="evidence" value="ECO:0007669"/>
    <property type="project" value="UniProtKB-SubCell"/>
</dbReference>
<evidence type="ECO:0000259" key="6">
    <source>
        <dbReference type="Pfam" id="PF01545"/>
    </source>
</evidence>
<comment type="subcellular location">
    <subcellularLocation>
        <location evidence="1">Membrane</location>
        <topology evidence="1">Multi-pass membrane protein</topology>
    </subcellularLocation>
</comment>
<dbReference type="RefSeq" id="WP_052820502.1">
    <property type="nucleotide sequence ID" value="NZ_CP039909.1"/>
</dbReference>
<organism evidence="7 8">
    <name type="scientific">Agrobacterium tumefaciens</name>
    <dbReference type="NCBI Taxonomy" id="358"/>
    <lineage>
        <taxon>Bacteria</taxon>
        <taxon>Pseudomonadati</taxon>
        <taxon>Pseudomonadota</taxon>
        <taxon>Alphaproteobacteria</taxon>
        <taxon>Hyphomicrobiales</taxon>
        <taxon>Rhizobiaceae</taxon>
        <taxon>Rhizobium/Agrobacterium group</taxon>
        <taxon>Agrobacterium</taxon>
        <taxon>Agrobacterium tumefaciens complex</taxon>
    </lineage>
</organism>
<dbReference type="InterPro" id="IPR058533">
    <property type="entry name" value="Cation_efflux_TM"/>
</dbReference>
<dbReference type="Proteomes" id="UP000298646">
    <property type="component" value="Plasmid pAtCFBP6624"/>
</dbReference>
<dbReference type="SUPFAM" id="SSF161111">
    <property type="entry name" value="Cation efflux protein transmembrane domain-like"/>
    <property type="match status" value="1"/>
</dbReference>
<keyword evidence="3 5" id="KW-1133">Transmembrane helix</keyword>
<feature type="transmembrane region" description="Helical" evidence="5">
    <location>
        <begin position="72"/>
        <end position="91"/>
    </location>
</feature>
<gene>
    <name evidence="7" type="ORF">CFBP6624_26435</name>
</gene>
<dbReference type="GO" id="GO:0008324">
    <property type="term" value="F:monoatomic cation transmembrane transporter activity"/>
    <property type="evidence" value="ECO:0007669"/>
    <property type="project" value="InterPro"/>
</dbReference>
<protein>
    <submittedName>
        <fullName evidence="7">Cation transporter</fullName>
    </submittedName>
</protein>
<feature type="transmembrane region" description="Helical" evidence="5">
    <location>
        <begin position="103"/>
        <end position="124"/>
    </location>
</feature>
<accession>A0AAE6BUK3</accession>
<feature type="domain" description="Cation efflux protein transmembrane" evidence="6">
    <location>
        <begin position="16"/>
        <end position="185"/>
    </location>
</feature>
<feature type="transmembrane region" description="Helical" evidence="5">
    <location>
        <begin position="47"/>
        <end position="65"/>
    </location>
</feature>
<evidence type="ECO:0000256" key="3">
    <source>
        <dbReference type="ARBA" id="ARBA00022989"/>
    </source>
</evidence>
<proteinExistence type="predicted"/>
<sequence length="198" mass="21175">MLNRYLDTPLRRIVALVALLNLGYFGIEFAVALKIGSVSLFADSVDFLEDASVNLLILLALGWSLRNRARVGMALALILLVPGIATLWTAYQSLMAPVPPQPFLLTVTGTGALAVNLSCAFLLTAFRHENGSLTRAAFLSARNDAFANIAIIVAGIVTAYAWHSAWPDLIVGLAIAGMNMDAAREVWQAARKEHAAAA</sequence>
<dbReference type="EMBL" id="CP039909">
    <property type="protein sequence ID" value="QCM03717.1"/>
    <property type="molecule type" value="Genomic_DNA"/>
</dbReference>
<dbReference type="Gene3D" id="1.20.1510.10">
    <property type="entry name" value="Cation efflux protein transmembrane domain"/>
    <property type="match status" value="1"/>
</dbReference>
<evidence type="ECO:0000256" key="5">
    <source>
        <dbReference type="SAM" id="Phobius"/>
    </source>
</evidence>
<evidence type="ECO:0000256" key="2">
    <source>
        <dbReference type="ARBA" id="ARBA00022692"/>
    </source>
</evidence>
<dbReference type="Pfam" id="PF01545">
    <property type="entry name" value="Cation_efflux"/>
    <property type="match status" value="1"/>
</dbReference>
<reference evidence="7 8" key="1">
    <citation type="submission" date="2019-04" db="EMBL/GenBank/DDBJ databases">
        <title>Complete genome sequence of Agrobacterium tumefaciens CFBP6624.</title>
        <authorList>
            <person name="Haryono M."/>
            <person name="Lin Y.-C."/>
            <person name="Lai E.-M."/>
            <person name="Kuo C.-H."/>
        </authorList>
    </citation>
    <scope>NUCLEOTIDE SEQUENCE [LARGE SCALE GENOMIC DNA]</scope>
    <source>
        <strain evidence="7 8">CFBP6624</strain>
        <plasmid evidence="8">patcfbp6624</plasmid>
    </source>
</reference>
<evidence type="ECO:0000256" key="1">
    <source>
        <dbReference type="ARBA" id="ARBA00004141"/>
    </source>
</evidence>
<keyword evidence="7" id="KW-0614">Plasmid</keyword>
<dbReference type="AlphaFoldDB" id="A0AAE6BUK3"/>
<feature type="transmembrane region" description="Helical" evidence="5">
    <location>
        <begin position="145"/>
        <end position="163"/>
    </location>
</feature>
<dbReference type="InterPro" id="IPR027469">
    <property type="entry name" value="Cation_efflux_TMD_sf"/>
</dbReference>
<feature type="transmembrane region" description="Helical" evidence="5">
    <location>
        <begin position="12"/>
        <end position="35"/>
    </location>
</feature>
<keyword evidence="4 5" id="KW-0472">Membrane</keyword>
<keyword evidence="2 5" id="KW-0812">Transmembrane</keyword>
<name>A0AAE6BUK3_AGRTU</name>